<accession>A0A3B3TG20</accession>
<dbReference type="Proteomes" id="UP000261540">
    <property type="component" value="Unplaced"/>
</dbReference>
<keyword evidence="7" id="KW-1015">Disulfide bond</keyword>
<dbReference type="FunFam" id="2.40.10.10:FF:000120">
    <property type="entry name" value="Putative serine protease"/>
    <property type="match status" value="1"/>
</dbReference>
<protein>
    <recommendedName>
        <fullName evidence="9">trypsin</fullName>
        <ecNumber evidence="9">3.4.21.4</ecNumber>
    </recommendedName>
</protein>
<keyword evidence="14" id="KW-1185">Reference proteome</keyword>
<dbReference type="InterPro" id="IPR043504">
    <property type="entry name" value="Peptidase_S1_PA_chymotrypsin"/>
</dbReference>
<dbReference type="GeneTree" id="ENSGT00940000166780"/>
<dbReference type="InterPro" id="IPR001254">
    <property type="entry name" value="Trypsin_dom"/>
</dbReference>
<evidence type="ECO:0000256" key="6">
    <source>
        <dbReference type="ARBA" id="ARBA00022825"/>
    </source>
</evidence>
<dbReference type="CDD" id="cd00190">
    <property type="entry name" value="Tryp_SPc"/>
    <property type="match status" value="1"/>
</dbReference>
<reference evidence="13" key="2">
    <citation type="submission" date="2025-09" db="UniProtKB">
        <authorList>
            <consortium name="Ensembl"/>
        </authorList>
    </citation>
    <scope>IDENTIFICATION</scope>
</reference>
<keyword evidence="3 10" id="KW-0645">Protease</keyword>
<dbReference type="InterPro" id="IPR018114">
    <property type="entry name" value="TRYPSIN_HIS"/>
</dbReference>
<evidence type="ECO:0000256" key="3">
    <source>
        <dbReference type="ARBA" id="ARBA00022670"/>
    </source>
</evidence>
<dbReference type="GO" id="GO:0006508">
    <property type="term" value="P:proteolysis"/>
    <property type="evidence" value="ECO:0007669"/>
    <property type="project" value="UniProtKB-KW"/>
</dbReference>
<name>A0A3B3TG20_9TELE</name>
<dbReference type="Ensembl" id="ENSPKIT00000022284.1">
    <property type="protein sequence ID" value="ENSPKIP00000041251.1"/>
    <property type="gene ID" value="ENSPKIG00000017879.1"/>
</dbReference>
<evidence type="ECO:0000256" key="2">
    <source>
        <dbReference type="ARBA" id="ARBA00022525"/>
    </source>
</evidence>
<evidence type="ECO:0000256" key="1">
    <source>
        <dbReference type="ARBA" id="ARBA00004239"/>
    </source>
</evidence>
<dbReference type="InterPro" id="IPR050127">
    <property type="entry name" value="Serine_Proteases_S1"/>
</dbReference>
<dbReference type="PROSITE" id="PS00135">
    <property type="entry name" value="TRYPSIN_SER"/>
    <property type="match status" value="1"/>
</dbReference>
<feature type="region of interest" description="Disordered" evidence="11">
    <location>
        <begin position="1"/>
        <end position="37"/>
    </location>
</feature>
<sequence>MAVTATMNSQTVKTQDGVQPAQQPNTTRGAINAGNKPGPVVIKPAPVGGKPAPLVVKPVPVVGKLAPVASSPPPGFRKLDPVAGKPALVASSPTLVVDNPAPGAVNHAPVVGNPAPVAGKPALVASSPALLVDNPAPGAVNHAPVVGNPAPVAGNHTPVAGNPAPGAVNHAPMVGNPALVAGSPPNVVGNPTSVAGKAAPVVNKPTPIGNKTILTFNRPTVVGNKPTPEIQGELPTSTEQDTDSVRTRIVGGYEVTPGEIPWQVALVDQETLTVFCGGSILSIRWVVTAAHCLSEEMGPFFIRAGEHNVKKRDGTEQDVEVSERHLYPQYDAAVSRYKHDIALLRTHTPIQLTEAVRPICLGPQAFTEWLLQEGAPRGRVSGWGRLKYGGATSPVLRKVDLPFVERTQCKASSSERITRQMFCAGYADEPKDACQGDSGGPYASRRGSTWFLTGIVSWGEECAAEGKYGVYTRVSYYYPWIAQVMGLQDSPATPLRL</sequence>
<feature type="compositionally biased region" description="Polar residues" evidence="11">
    <location>
        <begin position="1"/>
        <end position="29"/>
    </location>
</feature>
<reference evidence="13" key="1">
    <citation type="submission" date="2025-08" db="UniProtKB">
        <authorList>
            <consortium name="Ensembl"/>
        </authorList>
    </citation>
    <scope>IDENTIFICATION</scope>
</reference>
<evidence type="ECO:0000256" key="4">
    <source>
        <dbReference type="ARBA" id="ARBA00022729"/>
    </source>
</evidence>
<evidence type="ECO:0000256" key="5">
    <source>
        <dbReference type="ARBA" id="ARBA00022801"/>
    </source>
</evidence>
<evidence type="ECO:0000256" key="7">
    <source>
        <dbReference type="ARBA" id="ARBA00023157"/>
    </source>
</evidence>
<dbReference type="PROSITE" id="PS00134">
    <property type="entry name" value="TRYPSIN_HIS"/>
    <property type="match status" value="1"/>
</dbReference>
<keyword evidence="6 10" id="KW-0720">Serine protease</keyword>
<evidence type="ECO:0000256" key="8">
    <source>
        <dbReference type="ARBA" id="ARBA00036320"/>
    </source>
</evidence>
<dbReference type="EC" id="3.4.21.4" evidence="9"/>
<dbReference type="Pfam" id="PF00089">
    <property type="entry name" value="Trypsin"/>
    <property type="match status" value="1"/>
</dbReference>
<dbReference type="PANTHER" id="PTHR24264:SF15">
    <property type="entry name" value="RIKEN CDNA 2210010C04 GENE"/>
    <property type="match status" value="1"/>
</dbReference>
<evidence type="ECO:0000259" key="12">
    <source>
        <dbReference type="PROSITE" id="PS50240"/>
    </source>
</evidence>
<dbReference type="PRINTS" id="PR00722">
    <property type="entry name" value="CHYMOTRYPSIN"/>
</dbReference>
<comment type="subcellular location">
    <subcellularLocation>
        <location evidence="1">Secreted</location>
        <location evidence="1">Extracellular space</location>
    </subcellularLocation>
</comment>
<dbReference type="AlphaFoldDB" id="A0A3B3TG20"/>
<evidence type="ECO:0000313" key="14">
    <source>
        <dbReference type="Proteomes" id="UP000261540"/>
    </source>
</evidence>
<dbReference type="InterPro" id="IPR033116">
    <property type="entry name" value="TRYPSIN_SER"/>
</dbReference>
<proteinExistence type="predicted"/>
<dbReference type="Gene3D" id="2.40.10.10">
    <property type="entry name" value="Trypsin-like serine proteases"/>
    <property type="match status" value="2"/>
</dbReference>
<evidence type="ECO:0000256" key="10">
    <source>
        <dbReference type="RuleBase" id="RU363034"/>
    </source>
</evidence>
<dbReference type="PROSITE" id="PS50240">
    <property type="entry name" value="TRYPSIN_DOM"/>
    <property type="match status" value="1"/>
</dbReference>
<evidence type="ECO:0000256" key="11">
    <source>
        <dbReference type="SAM" id="MobiDB-lite"/>
    </source>
</evidence>
<organism evidence="13 14">
    <name type="scientific">Paramormyrops kingsleyae</name>
    <dbReference type="NCBI Taxonomy" id="1676925"/>
    <lineage>
        <taxon>Eukaryota</taxon>
        <taxon>Metazoa</taxon>
        <taxon>Chordata</taxon>
        <taxon>Craniata</taxon>
        <taxon>Vertebrata</taxon>
        <taxon>Euteleostomi</taxon>
        <taxon>Actinopterygii</taxon>
        <taxon>Neopterygii</taxon>
        <taxon>Teleostei</taxon>
        <taxon>Osteoglossocephala</taxon>
        <taxon>Osteoglossomorpha</taxon>
        <taxon>Osteoglossiformes</taxon>
        <taxon>Mormyridae</taxon>
        <taxon>Paramormyrops</taxon>
    </lineage>
</organism>
<dbReference type="GO" id="GO:0005615">
    <property type="term" value="C:extracellular space"/>
    <property type="evidence" value="ECO:0007669"/>
    <property type="project" value="TreeGrafter"/>
</dbReference>
<evidence type="ECO:0000313" key="13">
    <source>
        <dbReference type="Ensembl" id="ENSPKIP00000041251.1"/>
    </source>
</evidence>
<dbReference type="STRING" id="1676925.ENSPKIP00000041251"/>
<dbReference type="PANTHER" id="PTHR24264">
    <property type="entry name" value="TRYPSIN-RELATED"/>
    <property type="match status" value="1"/>
</dbReference>
<dbReference type="SMART" id="SM00020">
    <property type="entry name" value="Tryp_SPc"/>
    <property type="match status" value="1"/>
</dbReference>
<keyword evidence="5 10" id="KW-0378">Hydrolase</keyword>
<keyword evidence="4" id="KW-0732">Signal</keyword>
<keyword evidence="2" id="KW-0964">Secreted</keyword>
<comment type="catalytic activity">
    <reaction evidence="8">
        <text>Preferential cleavage: Arg-|-Xaa, Lys-|-Xaa.</text>
        <dbReference type="EC" id="3.4.21.4"/>
    </reaction>
</comment>
<dbReference type="GO" id="GO:0004252">
    <property type="term" value="F:serine-type endopeptidase activity"/>
    <property type="evidence" value="ECO:0007669"/>
    <property type="project" value="UniProtKB-EC"/>
</dbReference>
<dbReference type="InterPro" id="IPR001314">
    <property type="entry name" value="Peptidase_S1A"/>
</dbReference>
<dbReference type="InterPro" id="IPR009003">
    <property type="entry name" value="Peptidase_S1_PA"/>
</dbReference>
<feature type="region of interest" description="Disordered" evidence="11">
    <location>
        <begin position="219"/>
        <end position="242"/>
    </location>
</feature>
<dbReference type="SUPFAM" id="SSF50494">
    <property type="entry name" value="Trypsin-like serine proteases"/>
    <property type="match status" value="1"/>
</dbReference>
<evidence type="ECO:0000256" key="9">
    <source>
        <dbReference type="ARBA" id="ARBA00038868"/>
    </source>
</evidence>
<feature type="domain" description="Peptidase S1" evidence="12">
    <location>
        <begin position="249"/>
        <end position="486"/>
    </location>
</feature>